<keyword evidence="4" id="KW-0862">Zinc</keyword>
<evidence type="ECO:0000256" key="9">
    <source>
        <dbReference type="SAM" id="MobiDB-lite"/>
    </source>
</evidence>
<dbReference type="PANTHER" id="PTHR46179">
    <property type="entry name" value="ZINC FINGER PROTEIN"/>
    <property type="match status" value="1"/>
</dbReference>
<evidence type="ECO:0000256" key="7">
    <source>
        <dbReference type="ARBA" id="ARBA00023242"/>
    </source>
</evidence>
<evidence type="ECO:0000256" key="8">
    <source>
        <dbReference type="PROSITE-ProRule" id="PRU00042"/>
    </source>
</evidence>
<evidence type="ECO:0000256" key="2">
    <source>
        <dbReference type="ARBA" id="ARBA00022723"/>
    </source>
</evidence>
<feature type="compositionally biased region" description="Basic and acidic residues" evidence="9">
    <location>
        <begin position="423"/>
        <end position="435"/>
    </location>
</feature>
<keyword evidence="12" id="KW-1185">Reference proteome</keyword>
<dbReference type="PANTHER" id="PTHR46179:SF13">
    <property type="entry name" value="C2H2-TYPE DOMAIN-CONTAINING PROTEIN"/>
    <property type="match status" value="1"/>
</dbReference>
<dbReference type="PROSITE" id="PS00028">
    <property type="entry name" value="ZINC_FINGER_C2H2_1"/>
    <property type="match status" value="1"/>
</dbReference>
<dbReference type="SMART" id="SM00355">
    <property type="entry name" value="ZnF_C2H2"/>
    <property type="match status" value="5"/>
</dbReference>
<evidence type="ECO:0000313" key="11">
    <source>
        <dbReference type="EMBL" id="KAF1837483.1"/>
    </source>
</evidence>
<keyword evidence="3 8" id="KW-0863">Zinc-finger</keyword>
<feature type="domain" description="C2H2-type" evidence="10">
    <location>
        <begin position="612"/>
        <end position="642"/>
    </location>
</feature>
<proteinExistence type="predicted"/>
<feature type="compositionally biased region" description="Polar residues" evidence="9">
    <location>
        <begin position="410"/>
        <end position="422"/>
    </location>
</feature>
<dbReference type="Gene3D" id="3.30.160.60">
    <property type="entry name" value="Classic Zinc Finger"/>
    <property type="match status" value="2"/>
</dbReference>
<reference evidence="11" key="1">
    <citation type="submission" date="2020-01" db="EMBL/GenBank/DDBJ databases">
        <authorList>
            <consortium name="DOE Joint Genome Institute"/>
            <person name="Haridas S."/>
            <person name="Albert R."/>
            <person name="Binder M."/>
            <person name="Bloem J."/>
            <person name="Labutti K."/>
            <person name="Salamov A."/>
            <person name="Andreopoulos B."/>
            <person name="Baker S.E."/>
            <person name="Barry K."/>
            <person name="Bills G."/>
            <person name="Bluhm B.H."/>
            <person name="Cannon C."/>
            <person name="Castanera R."/>
            <person name="Culley D.E."/>
            <person name="Daum C."/>
            <person name="Ezra D."/>
            <person name="Gonzalez J.B."/>
            <person name="Henrissat B."/>
            <person name="Kuo A."/>
            <person name="Liang C."/>
            <person name="Lipzen A."/>
            <person name="Lutzoni F."/>
            <person name="Magnuson J."/>
            <person name="Mondo S."/>
            <person name="Nolan M."/>
            <person name="Ohm R."/>
            <person name="Pangilinan J."/>
            <person name="Park H.-J."/>
            <person name="Ramirez L."/>
            <person name="Alfaro M."/>
            <person name="Sun H."/>
            <person name="Tritt A."/>
            <person name="Yoshinaga Y."/>
            <person name="Zwiers L.-H."/>
            <person name="Turgeon B.G."/>
            <person name="Goodwin S.B."/>
            <person name="Spatafora J.W."/>
            <person name="Crous P.W."/>
            <person name="Grigoriev I.V."/>
        </authorList>
    </citation>
    <scope>NUCLEOTIDE SEQUENCE</scope>
    <source>
        <strain evidence="11">P77</strain>
    </source>
</reference>
<dbReference type="GO" id="GO:0005634">
    <property type="term" value="C:nucleus"/>
    <property type="evidence" value="ECO:0007669"/>
    <property type="project" value="UniProtKB-SubCell"/>
</dbReference>
<feature type="compositionally biased region" description="Polar residues" evidence="9">
    <location>
        <begin position="1"/>
        <end position="18"/>
    </location>
</feature>
<feature type="compositionally biased region" description="Polar residues" evidence="9">
    <location>
        <begin position="28"/>
        <end position="39"/>
    </location>
</feature>
<feature type="compositionally biased region" description="Polar residues" evidence="9">
    <location>
        <begin position="214"/>
        <end position="234"/>
    </location>
</feature>
<protein>
    <recommendedName>
        <fullName evidence="10">C2H2-type domain-containing protein</fullName>
    </recommendedName>
</protein>
<feature type="region of interest" description="Disordered" evidence="9">
    <location>
        <begin position="119"/>
        <end position="164"/>
    </location>
</feature>
<dbReference type="GO" id="GO:0008270">
    <property type="term" value="F:zinc ion binding"/>
    <property type="evidence" value="ECO:0007669"/>
    <property type="project" value="UniProtKB-KW"/>
</dbReference>
<comment type="subcellular location">
    <subcellularLocation>
        <location evidence="1">Nucleus</location>
    </subcellularLocation>
</comment>
<sequence>MSQPNRSCQPSFQYTVDQDQYPYDGQIPQLNLNPAQQWMPSPRPRSAQGLRNQAPSPSGSIQTTRTAPNIRRSDGMSYLQMRRSPVHHGLGPIMPSNLSLLTPYYRGYDPIARQMQDQSWTPYNMRTSNNNEDRSLSRQSDMNYRRHSGPGSDVDSQVLPSDEGYHSQMTTQSLLSNEPGRPSQDLSTDMLVGMGNMNVVETVPSEGTVMSRMPSDQRSQLSGRSGKSSKTTQCHVCGETSTCNSNYRKHMLKHEKPFKCEIAGCKRADKGFTTINDLDRHKKSVHLIGLQTRSYQCAAQYCKNRAKVWPRLDNFKQHVERMHKEEDPLDLINRSTLQPGQLSSSLDDDLTVSPMDTSFAVAGMEKSFSAHPAMTSMHMLDPPSEQDARRWSSFGEDPDGITRNAYPMTGQRSSLTSAPQDTRLQEAQRVSHDQPHIPVIPRRQNALAVPGRVSKPGQRPSKPSLTKIDGPFSNAPQTKSEQQRSALQKLSQAVASSISSSTRPVDLEELILNILHQATGSAKYRDMSSEPTQPDANGQNSIKRITLSKGDALRATQAMANLIKGSPGSANTVPRRSGKGFMPNAKICPVCELAVARDCDLRKHMKRHEKPYGCTYPKCHKRFGAKSDFKRHESSQHFQLEAFRCAEIQASGATCGAHEHREEAFRNHLKTQHNIPPEELPARIKRSKIGKNCQGSFWCGFCQVVRQLSSRRNAAWDERFNHIAHHFEKEKKNIDEWVCVEENRPKRELEKESDRYVWNDEEDKDKGGDVDAAGDVDDDVPLLPPPPPAVVPEISMPKHAAPPPPPPPPTPRPSETSRQEDSRKRGSLDAQPGHQRRPKRRKTTLVTTRYCVSYKFDGAVYAQLLTGLQCSCHSMCGVSDVACVNCTHVLCRSCKEMQEETFGLDLLQ</sequence>
<evidence type="ECO:0000256" key="1">
    <source>
        <dbReference type="ARBA" id="ARBA00004123"/>
    </source>
</evidence>
<feature type="region of interest" description="Disordered" evidence="9">
    <location>
        <begin position="205"/>
        <end position="234"/>
    </location>
</feature>
<dbReference type="GO" id="GO:0006357">
    <property type="term" value="P:regulation of transcription by RNA polymerase II"/>
    <property type="evidence" value="ECO:0007669"/>
    <property type="project" value="TreeGrafter"/>
</dbReference>
<feature type="compositionally biased region" description="Polar residues" evidence="9">
    <location>
        <begin position="529"/>
        <end position="541"/>
    </location>
</feature>
<gene>
    <name evidence="11" type="ORF">BDW02DRAFT_491271</name>
</gene>
<feature type="region of interest" description="Disordered" evidence="9">
    <location>
        <begin position="749"/>
        <end position="842"/>
    </location>
</feature>
<dbReference type="InterPro" id="IPR013087">
    <property type="entry name" value="Znf_C2H2_type"/>
</dbReference>
<keyword evidence="7" id="KW-0539">Nucleus</keyword>
<feature type="region of interest" description="Disordered" evidence="9">
    <location>
        <begin position="378"/>
        <end position="485"/>
    </location>
</feature>
<evidence type="ECO:0000256" key="6">
    <source>
        <dbReference type="ARBA" id="ARBA00023163"/>
    </source>
</evidence>
<accession>A0A6A5KV26</accession>
<evidence type="ECO:0000256" key="3">
    <source>
        <dbReference type="ARBA" id="ARBA00022771"/>
    </source>
</evidence>
<feature type="region of interest" description="Disordered" evidence="9">
    <location>
        <begin position="1"/>
        <end position="73"/>
    </location>
</feature>
<dbReference type="OrthoDB" id="6077919at2759"/>
<feature type="region of interest" description="Disordered" evidence="9">
    <location>
        <begin position="522"/>
        <end position="541"/>
    </location>
</feature>
<keyword evidence="2" id="KW-0479">Metal-binding</keyword>
<feature type="compositionally biased region" description="Pro residues" evidence="9">
    <location>
        <begin position="800"/>
        <end position="812"/>
    </location>
</feature>
<dbReference type="PROSITE" id="PS50157">
    <property type="entry name" value="ZINC_FINGER_C2H2_2"/>
    <property type="match status" value="1"/>
</dbReference>
<evidence type="ECO:0000313" key="12">
    <source>
        <dbReference type="Proteomes" id="UP000800040"/>
    </source>
</evidence>
<evidence type="ECO:0000256" key="5">
    <source>
        <dbReference type="ARBA" id="ARBA00023015"/>
    </source>
</evidence>
<dbReference type="InterPro" id="IPR051061">
    <property type="entry name" value="Zinc_finger_trans_reg"/>
</dbReference>
<dbReference type="SUPFAM" id="SSF57667">
    <property type="entry name" value="beta-beta-alpha zinc fingers"/>
    <property type="match status" value="2"/>
</dbReference>
<dbReference type="AlphaFoldDB" id="A0A6A5KV26"/>
<feature type="compositionally biased region" description="Polar residues" evidence="9">
    <location>
        <begin position="119"/>
        <end position="130"/>
    </location>
</feature>
<dbReference type="EMBL" id="ML975261">
    <property type="protein sequence ID" value="KAF1837483.1"/>
    <property type="molecule type" value="Genomic_DNA"/>
</dbReference>
<name>A0A6A5KV26_9PLEO</name>
<dbReference type="Proteomes" id="UP000800040">
    <property type="component" value="Unassembled WGS sequence"/>
</dbReference>
<organism evidence="11 12">
    <name type="scientific">Decorospora gaudefroyi</name>
    <dbReference type="NCBI Taxonomy" id="184978"/>
    <lineage>
        <taxon>Eukaryota</taxon>
        <taxon>Fungi</taxon>
        <taxon>Dikarya</taxon>
        <taxon>Ascomycota</taxon>
        <taxon>Pezizomycotina</taxon>
        <taxon>Dothideomycetes</taxon>
        <taxon>Pleosporomycetidae</taxon>
        <taxon>Pleosporales</taxon>
        <taxon>Pleosporineae</taxon>
        <taxon>Pleosporaceae</taxon>
        <taxon>Decorospora</taxon>
    </lineage>
</organism>
<feature type="compositionally biased region" description="Basic and acidic residues" evidence="9">
    <location>
        <begin position="749"/>
        <end position="769"/>
    </location>
</feature>
<keyword evidence="6" id="KW-0804">Transcription</keyword>
<feature type="compositionally biased region" description="Polar residues" evidence="9">
    <location>
        <begin position="474"/>
        <end position="485"/>
    </location>
</feature>
<evidence type="ECO:0000256" key="4">
    <source>
        <dbReference type="ARBA" id="ARBA00022833"/>
    </source>
</evidence>
<dbReference type="InterPro" id="IPR036236">
    <property type="entry name" value="Znf_C2H2_sf"/>
</dbReference>
<feature type="compositionally biased region" description="Basic and acidic residues" evidence="9">
    <location>
        <begin position="815"/>
        <end position="827"/>
    </location>
</feature>
<keyword evidence="5" id="KW-0805">Transcription regulation</keyword>
<evidence type="ECO:0000259" key="10">
    <source>
        <dbReference type="PROSITE" id="PS50157"/>
    </source>
</evidence>
<feature type="compositionally biased region" description="Polar residues" evidence="9">
    <location>
        <begin position="49"/>
        <end position="67"/>
    </location>
</feature>